<evidence type="ECO:0000313" key="1">
    <source>
        <dbReference type="EMBL" id="KKN03222.1"/>
    </source>
</evidence>
<dbReference type="AlphaFoldDB" id="A0A0F9MUZ9"/>
<reference evidence="1" key="1">
    <citation type="journal article" date="2015" name="Nature">
        <title>Complex archaea that bridge the gap between prokaryotes and eukaryotes.</title>
        <authorList>
            <person name="Spang A."/>
            <person name="Saw J.H."/>
            <person name="Jorgensen S.L."/>
            <person name="Zaremba-Niedzwiedzka K."/>
            <person name="Martijn J."/>
            <person name="Lind A.E."/>
            <person name="van Eijk R."/>
            <person name="Schleper C."/>
            <person name="Guy L."/>
            <person name="Ettema T.J."/>
        </authorList>
    </citation>
    <scope>NUCLEOTIDE SEQUENCE</scope>
</reference>
<dbReference type="EMBL" id="LAZR01005057">
    <property type="protein sequence ID" value="KKN03222.1"/>
    <property type="molecule type" value="Genomic_DNA"/>
</dbReference>
<organism evidence="1">
    <name type="scientific">marine sediment metagenome</name>
    <dbReference type="NCBI Taxonomy" id="412755"/>
    <lineage>
        <taxon>unclassified sequences</taxon>
        <taxon>metagenomes</taxon>
        <taxon>ecological metagenomes</taxon>
    </lineage>
</organism>
<protein>
    <submittedName>
        <fullName evidence="1">Uncharacterized protein</fullName>
    </submittedName>
</protein>
<name>A0A0F9MUZ9_9ZZZZ</name>
<comment type="caution">
    <text evidence="1">The sequence shown here is derived from an EMBL/GenBank/DDBJ whole genome shotgun (WGS) entry which is preliminary data.</text>
</comment>
<sequence length="80" mass="9079">MTPAQQYLKEIERLREEATQSARPWALHCALEDSQRAVGRVIRAAAICDRLGPAFDECSREAREELREALNDLPVEVDDV</sequence>
<proteinExistence type="predicted"/>
<gene>
    <name evidence="1" type="ORF">LCGC14_1109760</name>
</gene>
<accession>A0A0F9MUZ9</accession>